<sequence>MQEHSLPHTLSPTEPASVGGGMTGDKAKVTDSDRAVIPAARHGQGAASPCVTLSDRVESCTRASCAPSPLLCLPVNDLRRTPTCSLGPWFPTELLIHTREPRSPSRDFMIKTMSVLRGRPTQHIPMPPLGPQVFGRRQNKWLDDPCSSFKWGHHQTSGGLHTSTLRDSLQKLSDSDEKCFPVRWLTPEQPHPCQQALPPPPPLNHVLHVGQSRSPIAPP</sequence>
<dbReference type="Proteomes" id="UP001153269">
    <property type="component" value="Unassembled WGS sequence"/>
</dbReference>
<comment type="caution">
    <text evidence="2">The sequence shown here is derived from an EMBL/GenBank/DDBJ whole genome shotgun (WGS) entry which is preliminary data.</text>
</comment>
<keyword evidence="3" id="KW-1185">Reference proteome</keyword>
<reference evidence="2" key="1">
    <citation type="submission" date="2020-03" db="EMBL/GenBank/DDBJ databases">
        <authorList>
            <person name="Weist P."/>
        </authorList>
    </citation>
    <scope>NUCLEOTIDE SEQUENCE</scope>
</reference>
<organism evidence="2 3">
    <name type="scientific">Pleuronectes platessa</name>
    <name type="common">European plaice</name>
    <dbReference type="NCBI Taxonomy" id="8262"/>
    <lineage>
        <taxon>Eukaryota</taxon>
        <taxon>Metazoa</taxon>
        <taxon>Chordata</taxon>
        <taxon>Craniata</taxon>
        <taxon>Vertebrata</taxon>
        <taxon>Euteleostomi</taxon>
        <taxon>Actinopterygii</taxon>
        <taxon>Neopterygii</taxon>
        <taxon>Teleostei</taxon>
        <taxon>Neoteleostei</taxon>
        <taxon>Acanthomorphata</taxon>
        <taxon>Carangaria</taxon>
        <taxon>Pleuronectiformes</taxon>
        <taxon>Pleuronectoidei</taxon>
        <taxon>Pleuronectidae</taxon>
        <taxon>Pleuronectes</taxon>
    </lineage>
</organism>
<gene>
    <name evidence="2" type="ORF">PLEPLA_LOCUS13652</name>
</gene>
<name>A0A9N7YIS6_PLEPL</name>
<dbReference type="EMBL" id="CADEAL010000828">
    <property type="protein sequence ID" value="CAB1425719.1"/>
    <property type="molecule type" value="Genomic_DNA"/>
</dbReference>
<feature type="region of interest" description="Disordered" evidence="1">
    <location>
        <begin position="1"/>
        <end position="28"/>
    </location>
</feature>
<accession>A0A9N7YIS6</accession>
<dbReference type="AlphaFoldDB" id="A0A9N7YIS6"/>
<protein>
    <submittedName>
        <fullName evidence="2">Uncharacterized protein</fullName>
    </submittedName>
</protein>
<proteinExistence type="predicted"/>
<evidence type="ECO:0000313" key="3">
    <source>
        <dbReference type="Proteomes" id="UP001153269"/>
    </source>
</evidence>
<evidence type="ECO:0000313" key="2">
    <source>
        <dbReference type="EMBL" id="CAB1425719.1"/>
    </source>
</evidence>
<evidence type="ECO:0000256" key="1">
    <source>
        <dbReference type="SAM" id="MobiDB-lite"/>
    </source>
</evidence>